<protein>
    <submittedName>
        <fullName evidence="1">Uncharacterized protein</fullName>
    </submittedName>
</protein>
<evidence type="ECO:0000313" key="2">
    <source>
        <dbReference type="Proteomes" id="UP000805193"/>
    </source>
</evidence>
<name>A0AC60Q9X8_IXOPE</name>
<organism evidence="1 2">
    <name type="scientific">Ixodes persulcatus</name>
    <name type="common">Taiga tick</name>
    <dbReference type="NCBI Taxonomy" id="34615"/>
    <lineage>
        <taxon>Eukaryota</taxon>
        <taxon>Metazoa</taxon>
        <taxon>Ecdysozoa</taxon>
        <taxon>Arthropoda</taxon>
        <taxon>Chelicerata</taxon>
        <taxon>Arachnida</taxon>
        <taxon>Acari</taxon>
        <taxon>Parasitiformes</taxon>
        <taxon>Ixodida</taxon>
        <taxon>Ixodoidea</taxon>
        <taxon>Ixodidae</taxon>
        <taxon>Ixodinae</taxon>
        <taxon>Ixodes</taxon>
    </lineage>
</organism>
<gene>
    <name evidence="1" type="ORF">HPB47_022366</name>
</gene>
<keyword evidence="2" id="KW-1185">Reference proteome</keyword>
<sequence length="194" mass="20519">MRDLYALAHFPGVFGCIDSTHVRIKNPGGDNAEAFRNRKGTSLGKSLDRRPGALSPSAAAKAAEEDARHDSQRNGNLRPWRRLRLSGVGLLNLEPNPVFFNLRSVFLFEESVAAGVPLSQQRNPYTSFWAERVYSSSTILPLGDLASPRVATTQSLLQLEAASGAGTGRSVRGAAAAPVAAAALALASSSATSM</sequence>
<accession>A0AC60Q9X8</accession>
<proteinExistence type="predicted"/>
<dbReference type="Proteomes" id="UP000805193">
    <property type="component" value="Unassembled WGS sequence"/>
</dbReference>
<reference evidence="1 2" key="1">
    <citation type="journal article" date="2020" name="Cell">
        <title>Large-Scale Comparative Analyses of Tick Genomes Elucidate Their Genetic Diversity and Vector Capacities.</title>
        <authorList>
            <consortium name="Tick Genome and Microbiome Consortium (TIGMIC)"/>
            <person name="Jia N."/>
            <person name="Wang J."/>
            <person name="Shi W."/>
            <person name="Du L."/>
            <person name="Sun Y."/>
            <person name="Zhan W."/>
            <person name="Jiang J.F."/>
            <person name="Wang Q."/>
            <person name="Zhang B."/>
            <person name="Ji P."/>
            <person name="Bell-Sakyi L."/>
            <person name="Cui X.M."/>
            <person name="Yuan T.T."/>
            <person name="Jiang B.G."/>
            <person name="Yang W.F."/>
            <person name="Lam T.T."/>
            <person name="Chang Q.C."/>
            <person name="Ding S.J."/>
            <person name="Wang X.J."/>
            <person name="Zhu J.G."/>
            <person name="Ruan X.D."/>
            <person name="Zhao L."/>
            <person name="Wei J.T."/>
            <person name="Ye R.Z."/>
            <person name="Que T.C."/>
            <person name="Du C.H."/>
            <person name="Zhou Y.H."/>
            <person name="Cheng J.X."/>
            <person name="Dai P.F."/>
            <person name="Guo W.B."/>
            <person name="Han X.H."/>
            <person name="Huang E.J."/>
            <person name="Li L.F."/>
            <person name="Wei W."/>
            <person name="Gao Y.C."/>
            <person name="Liu J.Z."/>
            <person name="Shao H.Z."/>
            <person name="Wang X."/>
            <person name="Wang C.C."/>
            <person name="Yang T.C."/>
            <person name="Huo Q.B."/>
            <person name="Li W."/>
            <person name="Chen H.Y."/>
            <person name="Chen S.E."/>
            <person name="Zhou L.G."/>
            <person name="Ni X.B."/>
            <person name="Tian J.H."/>
            <person name="Sheng Y."/>
            <person name="Liu T."/>
            <person name="Pan Y.S."/>
            <person name="Xia L.Y."/>
            <person name="Li J."/>
            <person name="Zhao F."/>
            <person name="Cao W.C."/>
        </authorList>
    </citation>
    <scope>NUCLEOTIDE SEQUENCE [LARGE SCALE GENOMIC DNA]</scope>
    <source>
        <strain evidence="1">Iper-2018</strain>
    </source>
</reference>
<dbReference type="EMBL" id="JABSTQ010009288">
    <property type="protein sequence ID" value="KAG0430801.1"/>
    <property type="molecule type" value="Genomic_DNA"/>
</dbReference>
<evidence type="ECO:0000313" key="1">
    <source>
        <dbReference type="EMBL" id="KAG0430801.1"/>
    </source>
</evidence>
<comment type="caution">
    <text evidence="1">The sequence shown here is derived from an EMBL/GenBank/DDBJ whole genome shotgun (WGS) entry which is preliminary data.</text>
</comment>